<protein>
    <submittedName>
        <fullName evidence="1">Uncharacterized protein</fullName>
    </submittedName>
</protein>
<name>W1PK99_AMBTC</name>
<sequence length="148" mass="15623">MEDPKPEAAPVPQNLWKSANLKKQGHPICHAPSTAYPICPIVCGLPSKPLKPSKHGKHLLVSPSLPASSEVAPSICDNVAPILKSENACSPDPFDATNTLVHSLARSLLGLADLEFLDGKEVSSMGNVPEFEPLATLVPAKTEDAMLS</sequence>
<dbReference type="Gramene" id="ERN08448">
    <property type="protein sequence ID" value="ERN08448"/>
    <property type="gene ID" value="AMTR_s00150p00047850"/>
</dbReference>
<reference evidence="2" key="1">
    <citation type="journal article" date="2013" name="Science">
        <title>The Amborella genome and the evolution of flowering plants.</title>
        <authorList>
            <consortium name="Amborella Genome Project"/>
        </authorList>
    </citation>
    <scope>NUCLEOTIDE SEQUENCE [LARGE SCALE GENOMIC DNA]</scope>
</reference>
<organism evidence="1 2">
    <name type="scientific">Amborella trichopoda</name>
    <dbReference type="NCBI Taxonomy" id="13333"/>
    <lineage>
        <taxon>Eukaryota</taxon>
        <taxon>Viridiplantae</taxon>
        <taxon>Streptophyta</taxon>
        <taxon>Embryophyta</taxon>
        <taxon>Tracheophyta</taxon>
        <taxon>Spermatophyta</taxon>
        <taxon>Magnoliopsida</taxon>
        <taxon>Amborellales</taxon>
        <taxon>Amborellaceae</taxon>
        <taxon>Amborella</taxon>
    </lineage>
</organism>
<proteinExistence type="predicted"/>
<accession>W1PK99</accession>
<keyword evidence="2" id="KW-1185">Reference proteome</keyword>
<dbReference type="Proteomes" id="UP000017836">
    <property type="component" value="Unassembled WGS sequence"/>
</dbReference>
<dbReference type="EMBL" id="KI393379">
    <property type="protein sequence ID" value="ERN08448.1"/>
    <property type="molecule type" value="Genomic_DNA"/>
</dbReference>
<dbReference type="HOGENOM" id="CLU_1761246_0_0_1"/>
<evidence type="ECO:0000313" key="2">
    <source>
        <dbReference type="Proteomes" id="UP000017836"/>
    </source>
</evidence>
<gene>
    <name evidence="1" type="ORF">AMTR_s00150p00047850</name>
</gene>
<dbReference type="AlphaFoldDB" id="W1PK99"/>
<evidence type="ECO:0000313" key="1">
    <source>
        <dbReference type="EMBL" id="ERN08448.1"/>
    </source>
</evidence>